<proteinExistence type="predicted"/>
<dbReference type="EMBL" id="CP060790">
    <property type="protein sequence ID" value="QNP61283.1"/>
    <property type="molecule type" value="Genomic_DNA"/>
</dbReference>
<dbReference type="KEGG" id="amon:H9L24_05870"/>
<reference evidence="1 2" key="1">
    <citation type="submission" date="2020-08" db="EMBL/GenBank/DDBJ databases">
        <title>Genome sequence of Acidovorax monticola KACC 19171T.</title>
        <authorList>
            <person name="Hyun D.-W."/>
            <person name="Bae J.-W."/>
        </authorList>
    </citation>
    <scope>NUCLEOTIDE SEQUENCE [LARGE SCALE GENOMIC DNA]</scope>
    <source>
        <strain evidence="1 2">KACC 19171</strain>
    </source>
</reference>
<dbReference type="AlphaFoldDB" id="A0A7H0HL67"/>
<gene>
    <name evidence="1" type="ORF">H9L24_05870</name>
</gene>
<keyword evidence="2" id="KW-1185">Reference proteome</keyword>
<sequence length="229" mass="23930">MLLAVALAAGVAQGAGFGLPAGELATRTLPLAVPPGAMSPLLSAVLYRTDAGAPAHYLGVGAGIPRLQIPDSPGATAWKLVPDADCAHLEQVPLAELHSPGMHPVTVQQDPLPMACAAAFEGSCTSRDGRLRIATTYEGQRRKARVGGGFFGTEGLIDSTFFTGTRTLAIEHLPSGRALRLQERLADTNSYSAPQTAIRYLPELRLVLLLGVARERGVPLAHCIALPAD</sequence>
<dbReference type="Proteomes" id="UP000516057">
    <property type="component" value="Chromosome"/>
</dbReference>
<accession>A0A7H0HL67</accession>
<evidence type="ECO:0000313" key="1">
    <source>
        <dbReference type="EMBL" id="QNP61283.1"/>
    </source>
</evidence>
<name>A0A7H0HL67_9BURK</name>
<protein>
    <submittedName>
        <fullName evidence="1">Uncharacterized protein</fullName>
    </submittedName>
</protein>
<evidence type="ECO:0000313" key="2">
    <source>
        <dbReference type="Proteomes" id="UP000516057"/>
    </source>
</evidence>
<organism evidence="1 2">
    <name type="scientific">Paenacidovorax monticola</name>
    <dbReference type="NCBI Taxonomy" id="1926868"/>
    <lineage>
        <taxon>Bacteria</taxon>
        <taxon>Pseudomonadati</taxon>
        <taxon>Pseudomonadota</taxon>
        <taxon>Betaproteobacteria</taxon>
        <taxon>Burkholderiales</taxon>
        <taxon>Comamonadaceae</taxon>
        <taxon>Paenacidovorax</taxon>
    </lineage>
</organism>